<dbReference type="Proteomes" id="UP000323502">
    <property type="component" value="Unassembled WGS sequence"/>
</dbReference>
<dbReference type="SUPFAM" id="SSF53300">
    <property type="entry name" value="vWA-like"/>
    <property type="match status" value="1"/>
</dbReference>
<name>A0A1G7QEZ8_9SPHN</name>
<dbReference type="InterPro" id="IPR028087">
    <property type="entry name" value="Tad_N"/>
</dbReference>
<evidence type="ECO:0000313" key="2">
    <source>
        <dbReference type="EMBL" id="SDF97025.1"/>
    </source>
</evidence>
<sequence length="628" mass="67469">MNWLEMRSVARVMTAKRIGGKSASRRGRLAAFLGWLLRDIGGNTLAIGAAAMIPLIGMMGGALDVSRLYLTKTRMQHACDAAVLAGRRTMGGGTWNAASLAAANQFFNANYPPGAYGSTALTTSFTESGGKVSGAVTATLPMTLMRVLGAGDKPVTVACDADMRLPNTDVMFVLDTTGSMADRAVSTDSQTKIQGLRNAVKCFYEILAKLPTDGFCTSSKPTGGTSGVQIRFGFVPYATNVNVGYLLPTSAIANRWTYQSREIGASGTTWTNPVQYGQSVTVNYNDPCPAPPASTPTRRFTVQRTPNYFLIFLINTTCTYYVSDAVQTVTWNYGEISQNVSGLKNGSTWNTSFTLPIGPGGSPATIEWRGCIEERRPTVSGTSFSPIPAGATDLNIDAVPNPADLGTQWGPALPDLIFTRRAVENNTSNWNRDAVSTTENYGNGSYFACPQAARRLQTWDNPSTFGSYVDSLTPEGNTYHDIGILWGARLMSPTGIFAADNAKTPSGGDIERHMIFMTDGDTVTRASDYTAYGVAWFDRRNVANPSSPTASFNDEVNARFEALCTAVKNKNITLWVISFGNGSNADTESRLQRCASSGTYYFKAADSAALQTAFNSIATQISQLRLTK</sequence>
<dbReference type="Gene3D" id="3.40.50.410">
    <property type="entry name" value="von Willebrand factor, type A domain"/>
    <property type="match status" value="2"/>
</dbReference>
<evidence type="ECO:0000313" key="3">
    <source>
        <dbReference type="Proteomes" id="UP000323502"/>
    </source>
</evidence>
<proteinExistence type="predicted"/>
<accession>A0A1G7QEZ8</accession>
<dbReference type="AlphaFoldDB" id="A0A1G7QEZ8"/>
<dbReference type="InterPro" id="IPR036465">
    <property type="entry name" value="vWFA_dom_sf"/>
</dbReference>
<dbReference type="Pfam" id="PF13400">
    <property type="entry name" value="Tad"/>
    <property type="match status" value="1"/>
</dbReference>
<keyword evidence="3" id="KW-1185">Reference proteome</keyword>
<organism evidence="2 3">
    <name type="scientific">Sphingomonas carotinifaciens</name>
    <dbReference type="NCBI Taxonomy" id="1166323"/>
    <lineage>
        <taxon>Bacteria</taxon>
        <taxon>Pseudomonadati</taxon>
        <taxon>Pseudomonadota</taxon>
        <taxon>Alphaproteobacteria</taxon>
        <taxon>Sphingomonadales</taxon>
        <taxon>Sphingomonadaceae</taxon>
        <taxon>Sphingomonas</taxon>
    </lineage>
</organism>
<feature type="domain" description="Putative Flp pilus-assembly TadG-like N-terminal" evidence="1">
    <location>
        <begin position="42"/>
        <end position="86"/>
    </location>
</feature>
<evidence type="ECO:0000259" key="1">
    <source>
        <dbReference type="Pfam" id="PF13400"/>
    </source>
</evidence>
<reference evidence="2 3" key="1">
    <citation type="submission" date="2016-10" db="EMBL/GenBank/DDBJ databases">
        <authorList>
            <person name="Varghese N."/>
            <person name="Submissions S."/>
        </authorList>
    </citation>
    <scope>NUCLEOTIDE SEQUENCE [LARGE SCALE GENOMIC DNA]</scope>
    <source>
        <strain evidence="2 3">S7-754</strain>
    </source>
</reference>
<dbReference type="EMBL" id="FNBI01000008">
    <property type="protein sequence ID" value="SDF97025.1"/>
    <property type="molecule type" value="Genomic_DNA"/>
</dbReference>
<gene>
    <name evidence="2" type="ORF">SAMN05216557_10884</name>
</gene>
<protein>
    <submittedName>
        <fullName evidence="2">Flp pilus assembly protein TadG</fullName>
    </submittedName>
</protein>